<keyword evidence="9" id="KW-1185">Reference proteome</keyword>
<evidence type="ECO:0000313" key="9">
    <source>
        <dbReference type="Proteomes" id="UP000050794"/>
    </source>
</evidence>
<dbReference type="Proteomes" id="UP000050794">
    <property type="component" value="Unassembled WGS sequence"/>
</dbReference>
<dbReference type="WBParaSite" id="TCNE_0000641601-mRNA-1">
    <property type="protein sequence ID" value="TCNE_0000641601-mRNA-1"/>
    <property type="gene ID" value="TCNE_0000641601"/>
</dbReference>
<comment type="caution">
    <text evidence="6">Lacks conserved residue(s) required for the propagation of feature annotation.</text>
</comment>
<reference evidence="8 9" key="2">
    <citation type="submission" date="2018-11" db="EMBL/GenBank/DDBJ databases">
        <authorList>
            <consortium name="Pathogen Informatics"/>
        </authorList>
    </citation>
    <scope>NUCLEOTIDE SEQUENCE [LARGE SCALE GENOMIC DNA]</scope>
</reference>
<dbReference type="GO" id="GO:0000785">
    <property type="term" value="C:chromatin"/>
    <property type="evidence" value="ECO:0007669"/>
    <property type="project" value="TreeGrafter"/>
</dbReference>
<evidence type="ECO:0000313" key="8">
    <source>
        <dbReference type="EMBL" id="VDM37736.1"/>
    </source>
</evidence>
<dbReference type="InterPro" id="IPR046360">
    <property type="entry name" value="T-box_DNA-bd"/>
</dbReference>
<dbReference type="PANTHER" id="PTHR11267">
    <property type="entry name" value="T-BOX PROTEIN-RELATED"/>
    <property type="match status" value="1"/>
</dbReference>
<dbReference type="GO" id="GO:0000978">
    <property type="term" value="F:RNA polymerase II cis-regulatory region sequence-specific DNA binding"/>
    <property type="evidence" value="ECO:0007669"/>
    <property type="project" value="InterPro"/>
</dbReference>
<keyword evidence="4" id="KW-0804">Transcription</keyword>
<reference evidence="10" key="1">
    <citation type="submission" date="2016-06" db="UniProtKB">
        <authorList>
            <consortium name="WormBaseParasite"/>
        </authorList>
    </citation>
    <scope>IDENTIFICATION</scope>
</reference>
<dbReference type="InterPro" id="IPR018186">
    <property type="entry name" value="TF_T-box_CS"/>
</dbReference>
<evidence type="ECO:0000256" key="4">
    <source>
        <dbReference type="ARBA" id="ARBA00023163"/>
    </source>
</evidence>
<accession>A0A183UD46</accession>
<sequence>MAFNPFLARPDLALLHPYLQPPPFPSLPGPTGFFPRLPTEMAEMPPPVPHIQEDDGVVDDPKVELDDKQLWDQFCSCGTEMVITKSGRRIFPAFKVKLSGLDKRSKYILLMDIVPADECRYKFHNSRWMVAGKADPEMPKRMYIHPDSPATGEHWMAKGANFHKLKLTNNISDKHGFIRLESFRLALKDIIGGWNMLAKWRSGGGVCFSEGVISATRCRSQGAQKPTLLTLGRLIATVVKISGRQGAAAAGSLLFIDPPRCFISFSSNKHLPETSSAGISCANGTNIQRSMDGKVKRGVPVDVLHKSSLLESAVTATYLLLVGYVIAVIDEGYLVGRRLWCGMGEVLNGDSAAVRLVGCWCAAVVSVVRGSCSPHNTFACKSED</sequence>
<proteinExistence type="predicted"/>
<protein>
    <submittedName>
        <fullName evidence="10">T-box domain-containing protein</fullName>
    </submittedName>
</protein>
<dbReference type="Gene3D" id="2.60.40.820">
    <property type="entry name" value="Transcription factor, T-box"/>
    <property type="match status" value="1"/>
</dbReference>
<evidence type="ECO:0000256" key="2">
    <source>
        <dbReference type="ARBA" id="ARBA00023015"/>
    </source>
</evidence>
<evidence type="ECO:0000259" key="7">
    <source>
        <dbReference type="PROSITE" id="PS50252"/>
    </source>
</evidence>
<dbReference type="SUPFAM" id="SSF49417">
    <property type="entry name" value="p53-like transcription factors"/>
    <property type="match status" value="1"/>
</dbReference>
<gene>
    <name evidence="8" type="ORF">TCNE_LOCUS6416</name>
</gene>
<evidence type="ECO:0000256" key="3">
    <source>
        <dbReference type="ARBA" id="ARBA00023125"/>
    </source>
</evidence>
<dbReference type="GO" id="GO:0005634">
    <property type="term" value="C:nucleus"/>
    <property type="evidence" value="ECO:0007669"/>
    <property type="project" value="UniProtKB-SubCell"/>
</dbReference>
<keyword evidence="2" id="KW-0805">Transcription regulation</keyword>
<evidence type="ECO:0000256" key="5">
    <source>
        <dbReference type="ARBA" id="ARBA00023242"/>
    </source>
</evidence>
<dbReference type="GO" id="GO:0001708">
    <property type="term" value="P:cell fate specification"/>
    <property type="evidence" value="ECO:0007669"/>
    <property type="project" value="TreeGrafter"/>
</dbReference>
<keyword evidence="3 6" id="KW-0238">DNA-binding</keyword>
<organism evidence="9 10">
    <name type="scientific">Toxocara canis</name>
    <name type="common">Canine roundworm</name>
    <dbReference type="NCBI Taxonomy" id="6265"/>
    <lineage>
        <taxon>Eukaryota</taxon>
        <taxon>Metazoa</taxon>
        <taxon>Ecdysozoa</taxon>
        <taxon>Nematoda</taxon>
        <taxon>Chromadorea</taxon>
        <taxon>Rhabditida</taxon>
        <taxon>Spirurina</taxon>
        <taxon>Ascaridomorpha</taxon>
        <taxon>Ascaridoidea</taxon>
        <taxon>Toxocaridae</taxon>
        <taxon>Toxocara</taxon>
    </lineage>
</organism>
<dbReference type="PROSITE" id="PS01283">
    <property type="entry name" value="TBOX_1"/>
    <property type="match status" value="1"/>
</dbReference>
<dbReference type="AlphaFoldDB" id="A0A183UD46"/>
<name>A0A183UD46_TOXCA</name>
<evidence type="ECO:0000313" key="10">
    <source>
        <dbReference type="WBParaSite" id="TCNE_0000641601-mRNA-1"/>
    </source>
</evidence>
<dbReference type="EMBL" id="UYWY01019490">
    <property type="protein sequence ID" value="VDM37736.1"/>
    <property type="molecule type" value="Genomic_DNA"/>
</dbReference>
<evidence type="ECO:0000256" key="1">
    <source>
        <dbReference type="ARBA" id="ARBA00004123"/>
    </source>
</evidence>
<dbReference type="Pfam" id="PF00907">
    <property type="entry name" value="T-box"/>
    <property type="match status" value="1"/>
</dbReference>
<dbReference type="PANTHER" id="PTHR11267:SF181">
    <property type="entry name" value="OPTOMOTOR-BLIND PROTEIN"/>
    <property type="match status" value="1"/>
</dbReference>
<dbReference type="GO" id="GO:0000981">
    <property type="term" value="F:DNA-binding transcription factor activity, RNA polymerase II-specific"/>
    <property type="evidence" value="ECO:0007669"/>
    <property type="project" value="TreeGrafter"/>
</dbReference>
<feature type="domain" description="T-box" evidence="7">
    <location>
        <begin position="65"/>
        <end position="182"/>
    </location>
</feature>
<dbReference type="InterPro" id="IPR001699">
    <property type="entry name" value="TF_T-box"/>
</dbReference>
<dbReference type="GO" id="GO:0045893">
    <property type="term" value="P:positive regulation of DNA-templated transcription"/>
    <property type="evidence" value="ECO:0007669"/>
    <property type="project" value="InterPro"/>
</dbReference>
<keyword evidence="5 6" id="KW-0539">Nucleus</keyword>
<dbReference type="InterPro" id="IPR008967">
    <property type="entry name" value="p53-like_TF_DNA-bd_sf"/>
</dbReference>
<dbReference type="PROSITE" id="PS01264">
    <property type="entry name" value="TBOX_2"/>
    <property type="match status" value="1"/>
</dbReference>
<dbReference type="PROSITE" id="PS50252">
    <property type="entry name" value="TBOX_3"/>
    <property type="match status" value="1"/>
</dbReference>
<dbReference type="SMART" id="SM00425">
    <property type="entry name" value="TBOX"/>
    <property type="match status" value="1"/>
</dbReference>
<evidence type="ECO:0000256" key="6">
    <source>
        <dbReference type="PROSITE-ProRule" id="PRU00201"/>
    </source>
</evidence>
<dbReference type="InterPro" id="IPR036960">
    <property type="entry name" value="T-box_sf"/>
</dbReference>
<dbReference type="PRINTS" id="PR00937">
    <property type="entry name" value="TBOX"/>
</dbReference>
<comment type="subcellular location">
    <subcellularLocation>
        <location evidence="1 6">Nucleus</location>
    </subcellularLocation>
</comment>